<proteinExistence type="predicted"/>
<protein>
    <submittedName>
        <fullName evidence="2">Uncharacterized protein</fullName>
    </submittedName>
</protein>
<keyword evidence="1" id="KW-1133">Transmembrane helix</keyword>
<organism evidence="2">
    <name type="scientific">Thermogladius calderae</name>
    <dbReference type="NCBI Taxonomy" id="1200300"/>
    <lineage>
        <taxon>Archaea</taxon>
        <taxon>Thermoproteota</taxon>
        <taxon>Thermoprotei</taxon>
        <taxon>Desulfurococcales</taxon>
        <taxon>Desulfurococcaceae</taxon>
        <taxon>Thermogladius</taxon>
    </lineage>
</organism>
<comment type="caution">
    <text evidence="2">The sequence shown here is derived from an EMBL/GenBank/DDBJ whole genome shotgun (WGS) entry which is preliminary data.</text>
</comment>
<accession>A0A7J3XY81</accession>
<keyword evidence="1" id="KW-0472">Membrane</keyword>
<evidence type="ECO:0000313" key="2">
    <source>
        <dbReference type="EMBL" id="HHP67654.1"/>
    </source>
</evidence>
<name>A0A7J3XY81_9CREN</name>
<dbReference type="EMBL" id="DRYK01000035">
    <property type="protein sequence ID" value="HHP67654.1"/>
    <property type="molecule type" value="Genomic_DNA"/>
</dbReference>
<sequence>MRLKASLLLLAISLLLLLASNLVSIEASREVEVVKEAGFSFSSQHPPSFFHLLQAVDSGVLIGSPCNLTIVNTGNTTVRVNLTLSNGTTLSFTLPPGSYASATSENSDIYIGVLDQGNLSFEYKSSYKILPYAYLAIPAIFLFFIGSIMLVLAVATYVYEKE</sequence>
<dbReference type="AlphaFoldDB" id="A0A7J3XY81"/>
<evidence type="ECO:0000256" key="1">
    <source>
        <dbReference type="SAM" id="Phobius"/>
    </source>
</evidence>
<gene>
    <name evidence="2" type="ORF">ENM60_02520</name>
</gene>
<feature type="transmembrane region" description="Helical" evidence="1">
    <location>
        <begin position="132"/>
        <end position="159"/>
    </location>
</feature>
<reference evidence="2" key="1">
    <citation type="journal article" date="2020" name="mSystems">
        <title>Genome- and Community-Level Interaction Insights into Carbon Utilization and Element Cycling Functions of Hydrothermarchaeota in Hydrothermal Sediment.</title>
        <authorList>
            <person name="Zhou Z."/>
            <person name="Liu Y."/>
            <person name="Xu W."/>
            <person name="Pan J."/>
            <person name="Luo Z.H."/>
            <person name="Li M."/>
        </authorList>
    </citation>
    <scope>NUCLEOTIDE SEQUENCE [LARGE SCALE GENOMIC DNA]</scope>
    <source>
        <strain evidence="2">SpSt-110</strain>
    </source>
</reference>
<keyword evidence="1" id="KW-0812">Transmembrane</keyword>